<keyword evidence="5" id="KW-1185">Reference proteome</keyword>
<gene>
    <name evidence="4" type="ORF">OOZ53_20675</name>
</gene>
<feature type="domain" description="N-acetyltransferase" evidence="3">
    <location>
        <begin position="2"/>
        <end position="159"/>
    </location>
</feature>
<keyword evidence="1" id="KW-0808">Transferase</keyword>
<dbReference type="PROSITE" id="PS51186">
    <property type="entry name" value="GNAT"/>
    <property type="match status" value="1"/>
</dbReference>
<dbReference type="Proteomes" id="UP001148313">
    <property type="component" value="Unassembled WGS sequence"/>
</dbReference>
<accession>A0ABT4VST9</accession>
<organism evidence="4 5">
    <name type="scientific">Hoeflea poritis</name>
    <dbReference type="NCBI Taxonomy" id="2993659"/>
    <lineage>
        <taxon>Bacteria</taxon>
        <taxon>Pseudomonadati</taxon>
        <taxon>Pseudomonadota</taxon>
        <taxon>Alphaproteobacteria</taxon>
        <taxon>Hyphomicrobiales</taxon>
        <taxon>Rhizobiaceae</taxon>
        <taxon>Hoeflea</taxon>
    </lineage>
</organism>
<name>A0ABT4VST9_9HYPH</name>
<comment type="caution">
    <text evidence="4">The sequence shown here is derived from an EMBL/GenBank/DDBJ whole genome shotgun (WGS) entry which is preliminary data.</text>
</comment>
<dbReference type="InterPro" id="IPR050832">
    <property type="entry name" value="Bact_Acetyltransf"/>
</dbReference>
<sequence>MIEIRDAHAQDARQLALIGIRSWEAAITSWGEDAARIRDNAHAAYRDFTANYWDRIVVAQSRGSILGWGARENLDQLISDLWIDPLHHRKGVGTVLLNALEDAVAAAGYAFTELETHARNTSAIAFYEHSGYRVTSFSVRYSSSLQQDIEKVTMRKDFGGSVEA</sequence>
<dbReference type="PANTHER" id="PTHR43877">
    <property type="entry name" value="AMINOALKYLPHOSPHONATE N-ACETYLTRANSFERASE-RELATED-RELATED"/>
    <property type="match status" value="1"/>
</dbReference>
<keyword evidence="2" id="KW-0012">Acyltransferase</keyword>
<evidence type="ECO:0000256" key="2">
    <source>
        <dbReference type="ARBA" id="ARBA00023315"/>
    </source>
</evidence>
<dbReference type="CDD" id="cd04301">
    <property type="entry name" value="NAT_SF"/>
    <property type="match status" value="1"/>
</dbReference>
<dbReference type="EMBL" id="JAPJZH010000015">
    <property type="protein sequence ID" value="MDA4847787.1"/>
    <property type="molecule type" value="Genomic_DNA"/>
</dbReference>
<proteinExistence type="predicted"/>
<dbReference type="PANTHER" id="PTHR43877:SF2">
    <property type="entry name" value="AMINOALKYLPHOSPHONATE N-ACETYLTRANSFERASE-RELATED"/>
    <property type="match status" value="1"/>
</dbReference>
<dbReference type="Pfam" id="PF00583">
    <property type="entry name" value="Acetyltransf_1"/>
    <property type="match status" value="1"/>
</dbReference>
<dbReference type="InterPro" id="IPR016181">
    <property type="entry name" value="Acyl_CoA_acyltransferase"/>
</dbReference>
<evidence type="ECO:0000259" key="3">
    <source>
        <dbReference type="PROSITE" id="PS51186"/>
    </source>
</evidence>
<dbReference type="RefSeq" id="WP_271091625.1">
    <property type="nucleotide sequence ID" value="NZ_JAPJZH010000015.1"/>
</dbReference>
<evidence type="ECO:0000256" key="1">
    <source>
        <dbReference type="ARBA" id="ARBA00022679"/>
    </source>
</evidence>
<reference evidence="4" key="1">
    <citation type="submission" date="2022-11" db="EMBL/GenBank/DDBJ databases">
        <title>Hoeflea poritis sp. nov., isolated from scleractinian coral Porites lutea.</title>
        <authorList>
            <person name="Zhang G."/>
            <person name="Wei Q."/>
            <person name="Cai L."/>
        </authorList>
    </citation>
    <scope>NUCLEOTIDE SEQUENCE</scope>
    <source>
        <strain evidence="4">E7-10</strain>
    </source>
</reference>
<dbReference type="SUPFAM" id="SSF55729">
    <property type="entry name" value="Acyl-CoA N-acyltransferases (Nat)"/>
    <property type="match status" value="1"/>
</dbReference>
<dbReference type="InterPro" id="IPR000182">
    <property type="entry name" value="GNAT_dom"/>
</dbReference>
<protein>
    <submittedName>
        <fullName evidence="4">GNAT family N-acetyltransferase</fullName>
    </submittedName>
</protein>
<dbReference type="Gene3D" id="3.40.630.30">
    <property type="match status" value="1"/>
</dbReference>
<evidence type="ECO:0000313" key="4">
    <source>
        <dbReference type="EMBL" id="MDA4847787.1"/>
    </source>
</evidence>
<evidence type="ECO:0000313" key="5">
    <source>
        <dbReference type="Proteomes" id="UP001148313"/>
    </source>
</evidence>